<dbReference type="GO" id="GO:0022857">
    <property type="term" value="F:transmembrane transporter activity"/>
    <property type="evidence" value="ECO:0007669"/>
    <property type="project" value="InterPro"/>
</dbReference>
<keyword evidence="4 7" id="KW-0812">Transmembrane</keyword>
<dbReference type="PRINTS" id="PR01035">
    <property type="entry name" value="TCRTETA"/>
</dbReference>
<evidence type="ECO:0000256" key="3">
    <source>
        <dbReference type="ARBA" id="ARBA00022475"/>
    </source>
</evidence>
<feature type="transmembrane region" description="Helical" evidence="7">
    <location>
        <begin position="45"/>
        <end position="67"/>
    </location>
</feature>
<evidence type="ECO:0000256" key="1">
    <source>
        <dbReference type="ARBA" id="ARBA00004651"/>
    </source>
</evidence>
<evidence type="ECO:0000313" key="9">
    <source>
        <dbReference type="EMBL" id="MDT8975798.1"/>
    </source>
</evidence>
<feature type="transmembrane region" description="Helical" evidence="7">
    <location>
        <begin position="374"/>
        <end position="395"/>
    </location>
</feature>
<feature type="transmembrane region" description="Helical" evidence="7">
    <location>
        <begin position="79"/>
        <end position="98"/>
    </location>
</feature>
<evidence type="ECO:0000256" key="7">
    <source>
        <dbReference type="SAM" id="Phobius"/>
    </source>
</evidence>
<keyword evidence="2" id="KW-0813">Transport</keyword>
<feature type="transmembrane region" description="Helical" evidence="7">
    <location>
        <begin position="168"/>
        <end position="186"/>
    </location>
</feature>
<keyword evidence="6 7" id="KW-0472">Membrane</keyword>
<dbReference type="RefSeq" id="WP_315743984.1">
    <property type="nucleotide sequence ID" value="NZ_JAVYAA010000001.1"/>
</dbReference>
<feature type="transmembrane region" description="Helical" evidence="7">
    <location>
        <begin position="145"/>
        <end position="162"/>
    </location>
</feature>
<evidence type="ECO:0000256" key="6">
    <source>
        <dbReference type="ARBA" id="ARBA00023136"/>
    </source>
</evidence>
<dbReference type="PANTHER" id="PTHR43414:SF1">
    <property type="entry name" value="PEPTIDE PERMEASE"/>
    <property type="match status" value="1"/>
</dbReference>
<reference evidence="10" key="1">
    <citation type="submission" date="2023-09" db="EMBL/GenBank/DDBJ databases">
        <title>Paenibacillus sp. chi10 Genome sequencing and assembly.</title>
        <authorList>
            <person name="Kim I."/>
        </authorList>
    </citation>
    <scope>NUCLEOTIDE SEQUENCE [LARGE SCALE GENOMIC DNA]</scope>
    <source>
        <strain evidence="10">chi10</strain>
    </source>
</reference>
<keyword evidence="3" id="KW-1003">Cell membrane</keyword>
<feature type="domain" description="Major facilitator superfamily (MFS) profile" evidence="8">
    <location>
        <begin position="7"/>
        <end position="403"/>
    </location>
</feature>
<feature type="transmembrane region" description="Helical" evidence="7">
    <location>
        <begin position="315"/>
        <end position="337"/>
    </location>
</feature>
<protein>
    <submittedName>
        <fullName evidence="9">MFS transporter</fullName>
    </submittedName>
</protein>
<dbReference type="PROSITE" id="PS50850">
    <property type="entry name" value="MFS"/>
    <property type="match status" value="1"/>
</dbReference>
<evidence type="ECO:0000313" key="10">
    <source>
        <dbReference type="Proteomes" id="UP001250538"/>
    </source>
</evidence>
<dbReference type="GO" id="GO:0005886">
    <property type="term" value="C:plasma membrane"/>
    <property type="evidence" value="ECO:0007669"/>
    <property type="project" value="UniProtKB-SubCell"/>
</dbReference>
<dbReference type="InterPro" id="IPR001958">
    <property type="entry name" value="Tet-R_TetA/multi-R_MdtG-like"/>
</dbReference>
<keyword evidence="10" id="KW-1185">Reference proteome</keyword>
<feature type="transmembrane region" description="Helical" evidence="7">
    <location>
        <begin position="349"/>
        <end position="368"/>
    </location>
</feature>
<dbReference type="InterPro" id="IPR036259">
    <property type="entry name" value="MFS_trans_sf"/>
</dbReference>
<feature type="transmembrane region" description="Helical" evidence="7">
    <location>
        <begin position="221"/>
        <end position="243"/>
    </location>
</feature>
<feature type="transmembrane region" description="Helical" evidence="7">
    <location>
        <begin position="104"/>
        <end position="124"/>
    </location>
</feature>
<accession>A0AAJ2JRQ4</accession>
<evidence type="ECO:0000256" key="5">
    <source>
        <dbReference type="ARBA" id="ARBA00022989"/>
    </source>
</evidence>
<organism evidence="9 10">
    <name type="scientific">Paenibacillus suaedae</name>
    <dbReference type="NCBI Taxonomy" id="3077233"/>
    <lineage>
        <taxon>Bacteria</taxon>
        <taxon>Bacillati</taxon>
        <taxon>Bacillota</taxon>
        <taxon>Bacilli</taxon>
        <taxon>Bacillales</taxon>
        <taxon>Paenibacillaceae</taxon>
        <taxon>Paenibacillus</taxon>
    </lineage>
</organism>
<feature type="transmembrane region" description="Helical" evidence="7">
    <location>
        <begin position="9"/>
        <end position="33"/>
    </location>
</feature>
<dbReference type="InterPro" id="IPR020846">
    <property type="entry name" value="MFS_dom"/>
</dbReference>
<dbReference type="Proteomes" id="UP001250538">
    <property type="component" value="Unassembled WGS sequence"/>
</dbReference>
<comment type="caution">
    <text evidence="9">The sequence shown here is derived from an EMBL/GenBank/DDBJ whole genome shotgun (WGS) entry which is preliminary data.</text>
</comment>
<evidence type="ECO:0000259" key="8">
    <source>
        <dbReference type="PROSITE" id="PS50850"/>
    </source>
</evidence>
<dbReference type="PANTHER" id="PTHR43414">
    <property type="entry name" value="MULTIDRUG RESISTANCE PROTEIN MDTG"/>
    <property type="match status" value="1"/>
</dbReference>
<feature type="transmembrane region" description="Helical" evidence="7">
    <location>
        <begin position="290"/>
        <end position="309"/>
    </location>
</feature>
<dbReference type="Gene3D" id="1.20.1250.20">
    <property type="entry name" value="MFS general substrate transporter like domains"/>
    <property type="match status" value="2"/>
</dbReference>
<dbReference type="EMBL" id="JAVYAA010000001">
    <property type="protein sequence ID" value="MDT8975798.1"/>
    <property type="molecule type" value="Genomic_DNA"/>
</dbReference>
<name>A0AAJ2JRQ4_9BACL</name>
<evidence type="ECO:0000256" key="2">
    <source>
        <dbReference type="ARBA" id="ARBA00022448"/>
    </source>
</evidence>
<gene>
    <name evidence="9" type="ORF">RQP50_06040</name>
</gene>
<dbReference type="InterPro" id="IPR011701">
    <property type="entry name" value="MFS"/>
</dbReference>
<dbReference type="Pfam" id="PF07690">
    <property type="entry name" value="MFS_1"/>
    <property type="match status" value="1"/>
</dbReference>
<sequence length="415" mass="45961">MEAWRRNMYILSIAQFLVMSAFSLIIPFIPVYLKNDLGVHSQSDIQLWTGMIFGATFLSAFLFQPIWGKIADRTSRKTILIRSAIGMAFATFLMTYSTSALHLLVLRFFLGIFGGFIPASAPFITMNTPQEKIGYALGGAQSGAYAGNIFGPLIGGILGQWIGFYKILYVSSAMLLISGALILFFLTELNKPEPNNLKLSTSRNKRITFFSELREITKKPLIGTLFMVGFLIQFSTMSTSPFLATYVESMWNNDAFLTTMVGLSVSISGVSIMIFSPILGRKADRVGPEIILFISLLGNFICYVSQALVSSIVLFLLARFLMGIFIGGLLPSVISLIRKYAPEKMESLTFGYYHSALFLGNLIGPLLGGYLSGIIHIKGVILLAGLLFLMNSLILRFHLFRHESFVSLLMRVKKG</sequence>
<proteinExistence type="predicted"/>
<comment type="subcellular location">
    <subcellularLocation>
        <location evidence="1">Cell membrane</location>
        <topology evidence="1">Multi-pass membrane protein</topology>
    </subcellularLocation>
</comment>
<evidence type="ECO:0000256" key="4">
    <source>
        <dbReference type="ARBA" id="ARBA00022692"/>
    </source>
</evidence>
<dbReference type="AlphaFoldDB" id="A0AAJ2JRQ4"/>
<keyword evidence="5 7" id="KW-1133">Transmembrane helix</keyword>
<dbReference type="SUPFAM" id="SSF103473">
    <property type="entry name" value="MFS general substrate transporter"/>
    <property type="match status" value="2"/>
</dbReference>
<feature type="transmembrane region" description="Helical" evidence="7">
    <location>
        <begin position="255"/>
        <end position="278"/>
    </location>
</feature>